<dbReference type="AlphaFoldDB" id="A0A2T9KA27"/>
<evidence type="ECO:0000313" key="7">
    <source>
        <dbReference type="Proteomes" id="UP000245073"/>
    </source>
</evidence>
<sequence length="359" mass="38052">MSTAGKSMSPPKESHKMRIQVLVAGVCAAAFIPAVALAQQTCEQRQNNRVAGTIVGAGVGAVAGGAVAGRDDRGKGAVIGGVAGALIGNQVAKGQAAKGREDCARAYGFYDNQGSWHANAVSRGEASGYFDRNGEWVDGAPRGHYGADGSWMQTSTDAGASGYYANGLWVPASAAGYYAQDGRWMEVTSGHYDSSGRWIAGAATGRYDADGRWMPGQAAGRRAADGTWISDPQPGYYDNGRWVRGETVGYYDARGSWVSTDAQRSRADYVNGQYPDGRGMLSIDDRQAQLAERINRGASSGRLSRAEAGQATRTLAAIERQERSLRNRQGNLGPKGRAIITARLDRLSDSVSGDIRDDR</sequence>
<evidence type="ECO:0000256" key="4">
    <source>
        <dbReference type="ARBA" id="ARBA00023288"/>
    </source>
</evidence>
<evidence type="ECO:0000313" key="6">
    <source>
        <dbReference type="EMBL" id="PVM92729.1"/>
    </source>
</evidence>
<feature type="domain" description="Glycine zipper 2TM" evidence="5">
    <location>
        <begin position="51"/>
        <end position="91"/>
    </location>
</feature>
<dbReference type="GO" id="GO:0009279">
    <property type="term" value="C:cell outer membrane"/>
    <property type="evidence" value="ECO:0007669"/>
    <property type="project" value="UniProtKB-SubCell"/>
</dbReference>
<evidence type="ECO:0000256" key="3">
    <source>
        <dbReference type="ARBA" id="ARBA00015281"/>
    </source>
</evidence>
<name>A0A2T9KA27_9CAUL</name>
<gene>
    <name evidence="6" type="ORF">DDF67_05005</name>
</gene>
<dbReference type="Gene3D" id="3.30.70.3600">
    <property type="match status" value="1"/>
</dbReference>
<dbReference type="EMBL" id="QDKQ01000024">
    <property type="protein sequence ID" value="PVM92729.1"/>
    <property type="molecule type" value="Genomic_DNA"/>
</dbReference>
<dbReference type="Pfam" id="PF05433">
    <property type="entry name" value="Rick_17kDa_Anti"/>
    <property type="match status" value="1"/>
</dbReference>
<evidence type="ECO:0000256" key="1">
    <source>
        <dbReference type="ARBA" id="ARBA00004459"/>
    </source>
</evidence>
<comment type="similarity">
    <text evidence="2">Belongs to the rickettsiale 17 kDa surface antigen family.</text>
</comment>
<comment type="subcellular location">
    <subcellularLocation>
        <location evidence="1">Cell outer membrane</location>
        <topology evidence="1">Lipid-anchor</topology>
    </subcellularLocation>
</comment>
<comment type="caution">
    <text evidence="6">The sequence shown here is derived from an EMBL/GenBank/DDBJ whole genome shotgun (WGS) entry which is preliminary data.</text>
</comment>
<protein>
    <recommendedName>
        <fullName evidence="3">17 kDa surface antigen</fullName>
    </recommendedName>
</protein>
<keyword evidence="7" id="KW-1185">Reference proteome</keyword>
<evidence type="ECO:0000256" key="2">
    <source>
        <dbReference type="ARBA" id="ARBA00008681"/>
    </source>
</evidence>
<dbReference type="InterPro" id="IPR008816">
    <property type="entry name" value="Gly_zipper_2TM_dom"/>
</dbReference>
<dbReference type="Proteomes" id="UP000245073">
    <property type="component" value="Unassembled WGS sequence"/>
</dbReference>
<reference evidence="6 7" key="1">
    <citation type="submission" date="2018-04" db="EMBL/GenBank/DDBJ databases">
        <title>The genome sequence of Caulobacter sp. 744.</title>
        <authorList>
            <person name="Gao J."/>
            <person name="Sun J."/>
        </authorList>
    </citation>
    <scope>NUCLEOTIDE SEQUENCE [LARGE SCALE GENOMIC DNA]</scope>
    <source>
        <strain evidence="6 7">774</strain>
    </source>
</reference>
<keyword evidence="4" id="KW-0449">Lipoprotein</keyword>
<organism evidence="6 7">
    <name type="scientific">Caulobacter endophyticus</name>
    <dbReference type="NCBI Taxonomy" id="2172652"/>
    <lineage>
        <taxon>Bacteria</taxon>
        <taxon>Pseudomonadati</taxon>
        <taxon>Pseudomonadota</taxon>
        <taxon>Alphaproteobacteria</taxon>
        <taxon>Caulobacterales</taxon>
        <taxon>Caulobacteraceae</taxon>
        <taxon>Caulobacter</taxon>
    </lineage>
</organism>
<proteinExistence type="inferred from homology"/>
<dbReference type="InterPro" id="IPR038145">
    <property type="entry name" value="EAGR_sf"/>
</dbReference>
<accession>A0A2T9KA27</accession>
<evidence type="ECO:0000259" key="5">
    <source>
        <dbReference type="Pfam" id="PF05433"/>
    </source>
</evidence>